<evidence type="ECO:0000256" key="1">
    <source>
        <dbReference type="SAM" id="MobiDB-lite"/>
    </source>
</evidence>
<dbReference type="GO" id="GO:0046872">
    <property type="term" value="F:metal ion binding"/>
    <property type="evidence" value="ECO:0007669"/>
    <property type="project" value="InterPro"/>
</dbReference>
<dbReference type="GO" id="GO:0020037">
    <property type="term" value="F:heme binding"/>
    <property type="evidence" value="ECO:0007669"/>
    <property type="project" value="InterPro"/>
</dbReference>
<protein>
    <submittedName>
        <fullName evidence="2">Tryptophan 2,3-dioxygenase-like</fullName>
    </submittedName>
</protein>
<dbReference type="AlphaFoldDB" id="A0AAV3WY07"/>
<organism evidence="2 3">
    <name type="scientific">Plakobranchus ocellatus</name>
    <dbReference type="NCBI Taxonomy" id="259542"/>
    <lineage>
        <taxon>Eukaryota</taxon>
        <taxon>Metazoa</taxon>
        <taxon>Spiralia</taxon>
        <taxon>Lophotrochozoa</taxon>
        <taxon>Mollusca</taxon>
        <taxon>Gastropoda</taxon>
        <taxon>Heterobranchia</taxon>
        <taxon>Euthyneura</taxon>
        <taxon>Panpulmonata</taxon>
        <taxon>Sacoglossa</taxon>
        <taxon>Placobranchoidea</taxon>
        <taxon>Plakobranchidae</taxon>
        <taxon>Plakobranchus</taxon>
    </lineage>
</organism>
<dbReference type="GO" id="GO:0019441">
    <property type="term" value="P:L-tryptophan catabolic process to kynurenine"/>
    <property type="evidence" value="ECO:0007669"/>
    <property type="project" value="InterPro"/>
</dbReference>
<comment type="caution">
    <text evidence="2">The sequence shown here is derived from an EMBL/GenBank/DDBJ whole genome shotgun (WGS) entry which is preliminary data.</text>
</comment>
<evidence type="ECO:0000313" key="3">
    <source>
        <dbReference type="Proteomes" id="UP000735302"/>
    </source>
</evidence>
<dbReference type="Pfam" id="PF03301">
    <property type="entry name" value="Trp_dioxygenase"/>
    <property type="match status" value="1"/>
</dbReference>
<sequence length="169" mass="19196">MTDSFDSVLDEDKYAASLTRGDRRLSHMAFKGAILISLYNDQPRFNQPSKLLSLLMDIDSLLTKWRYNHVMMVQRMIGSKVGTGGSSGYQYLRSTVSDRYKVFLDLFNTSTYLIPRAYIPPLTRSMKRQLSILCHDHIPGESSEEEDNTNGSGEVNNEDGNGEKVKFEI</sequence>
<dbReference type="EMBL" id="BLXT01000154">
    <property type="protein sequence ID" value="GFN74720.1"/>
    <property type="molecule type" value="Genomic_DNA"/>
</dbReference>
<dbReference type="InterPro" id="IPR037217">
    <property type="entry name" value="Trp/Indoleamine_2_3_dOase-like"/>
</dbReference>
<evidence type="ECO:0000313" key="2">
    <source>
        <dbReference type="EMBL" id="GFN74720.1"/>
    </source>
</evidence>
<dbReference type="InterPro" id="IPR004981">
    <property type="entry name" value="Trp_2_3_dOase"/>
</dbReference>
<gene>
    <name evidence="2" type="ORF">PoB_000122600</name>
</gene>
<feature type="compositionally biased region" description="Polar residues" evidence="1">
    <location>
        <begin position="149"/>
        <end position="159"/>
    </location>
</feature>
<dbReference type="GO" id="GO:0019442">
    <property type="term" value="P:L-tryptophan catabolic process to acetyl-CoA"/>
    <property type="evidence" value="ECO:0007669"/>
    <property type="project" value="TreeGrafter"/>
</dbReference>
<dbReference type="PANTHER" id="PTHR10138:SF0">
    <property type="entry name" value="TRYPTOPHAN 2,3-DIOXYGENASE"/>
    <property type="match status" value="1"/>
</dbReference>
<dbReference type="GO" id="GO:0004833">
    <property type="term" value="F:L-tryptophan 2,3-dioxygenase activity"/>
    <property type="evidence" value="ECO:0007669"/>
    <property type="project" value="InterPro"/>
</dbReference>
<accession>A0AAV3WY07</accession>
<reference evidence="2 3" key="1">
    <citation type="journal article" date="2021" name="Elife">
        <title>Chloroplast acquisition without the gene transfer in kleptoplastic sea slugs, Plakobranchus ocellatus.</title>
        <authorList>
            <person name="Maeda T."/>
            <person name="Takahashi S."/>
            <person name="Yoshida T."/>
            <person name="Shimamura S."/>
            <person name="Takaki Y."/>
            <person name="Nagai Y."/>
            <person name="Toyoda A."/>
            <person name="Suzuki Y."/>
            <person name="Arimoto A."/>
            <person name="Ishii H."/>
            <person name="Satoh N."/>
            <person name="Nishiyama T."/>
            <person name="Hasebe M."/>
            <person name="Maruyama T."/>
            <person name="Minagawa J."/>
            <person name="Obokata J."/>
            <person name="Shigenobu S."/>
        </authorList>
    </citation>
    <scope>NUCLEOTIDE SEQUENCE [LARGE SCALE GENOMIC DNA]</scope>
</reference>
<keyword evidence="3" id="KW-1185">Reference proteome</keyword>
<proteinExistence type="predicted"/>
<dbReference type="Proteomes" id="UP000735302">
    <property type="component" value="Unassembled WGS sequence"/>
</dbReference>
<dbReference type="PANTHER" id="PTHR10138">
    <property type="entry name" value="TRYPTOPHAN 2,3-DIOXYGENASE"/>
    <property type="match status" value="1"/>
</dbReference>
<dbReference type="SUPFAM" id="SSF140959">
    <property type="entry name" value="Indolic compounds 2,3-dioxygenase-like"/>
    <property type="match status" value="1"/>
</dbReference>
<dbReference type="Gene3D" id="1.20.58.480">
    <property type="match status" value="1"/>
</dbReference>
<feature type="region of interest" description="Disordered" evidence="1">
    <location>
        <begin position="139"/>
        <end position="169"/>
    </location>
</feature>
<name>A0AAV3WY07_9GAST</name>